<gene>
    <name evidence="1" type="ORF">HW450_06725</name>
</gene>
<dbReference type="Pfam" id="PF05133">
    <property type="entry name" value="SPP1_portal"/>
    <property type="match status" value="1"/>
</dbReference>
<reference evidence="1 2" key="1">
    <citation type="submission" date="2020-07" db="EMBL/GenBank/DDBJ databases">
        <title>non toxigenic Corynebacterium sp. nov from a clinical source.</title>
        <authorList>
            <person name="Bernier A.-M."/>
            <person name="Bernard K."/>
        </authorList>
    </citation>
    <scope>NUCLEOTIDE SEQUENCE [LARGE SCALE GENOMIC DNA]</scope>
    <source>
        <strain evidence="2">NML 93-0612</strain>
    </source>
</reference>
<dbReference type="Proteomes" id="UP000515570">
    <property type="component" value="Chromosome"/>
</dbReference>
<sequence length="521" mass="57419">MSMPNGGEWPPKPYDQAFATIGEAHDWWEGDPKRLSGRYGYNPPKNHPNQFRGGIVGAATRMWMGKPVGVGESADKIHVPLPADICHLSATTLFNEPPTVALSSDEGEDERGKTLQARIDKLINTQEFASNILVAGEMCAAHGGVYGRIVWNTTLQPEPWIEWVQANQAIPEWRYGKLQAVTFWQALPTDDGKKIYRHLERYIPGGVEHTLFEGKDNELGRPVPLTDHPLTAPLAQLVNEDSVITHGADHLAAVYVPNAKPNVAWMNSGELKHLGRPDLSPDLFPLFDKLNMVYSSLMRDIRLGRARITINAQLLESRGPGGGLGFDVDREIYTAVNDGPDGEPMMQASQFAIRVDEHLAVMDDLTKRILRRAGYSPLSMGMDDVGVTETATEIRAKSRATMNTQKAKGRYFSTAIAYLTKCLVEIDAVLNNTGLWMKHMPSVTIHPVVDETALDIAKTIQALDAARAVSTQTKVQMLHADWEKSLQDAEIDRILKEQGVGVDPLTAATMLGLDGEQPPID</sequence>
<dbReference type="EMBL" id="CP059833">
    <property type="protein sequence ID" value="QMV84086.1"/>
    <property type="molecule type" value="Genomic_DNA"/>
</dbReference>
<dbReference type="InterPro" id="IPR021145">
    <property type="entry name" value="Portal_protein_SPP1_Gp6-like"/>
</dbReference>
<accession>A0A7G5FBU5</accession>
<proteinExistence type="predicted"/>
<evidence type="ECO:0000313" key="2">
    <source>
        <dbReference type="Proteomes" id="UP000515570"/>
    </source>
</evidence>
<keyword evidence="2" id="KW-1185">Reference proteome</keyword>
<organism evidence="1 2">
    <name type="scientific">Corynebacterium hindlerae</name>
    <dbReference type="NCBI Taxonomy" id="699041"/>
    <lineage>
        <taxon>Bacteria</taxon>
        <taxon>Bacillati</taxon>
        <taxon>Actinomycetota</taxon>
        <taxon>Actinomycetes</taxon>
        <taxon>Mycobacteriales</taxon>
        <taxon>Corynebacteriaceae</taxon>
        <taxon>Corynebacterium</taxon>
    </lineage>
</organism>
<dbReference type="AlphaFoldDB" id="A0A7G5FBU5"/>
<name>A0A7G5FBU5_9CORY</name>
<protein>
    <submittedName>
        <fullName evidence="1">Phage portal protein</fullName>
    </submittedName>
</protein>
<evidence type="ECO:0000313" key="1">
    <source>
        <dbReference type="EMBL" id="QMV84086.1"/>
    </source>
</evidence>